<evidence type="ECO:0000313" key="3">
    <source>
        <dbReference type="Proteomes" id="UP000321662"/>
    </source>
</evidence>
<dbReference type="Pfam" id="PF12917">
    <property type="entry name" value="YfbR-like"/>
    <property type="match status" value="1"/>
</dbReference>
<comment type="caution">
    <text evidence="2">The sequence shown here is derived from an EMBL/GenBank/DDBJ whole genome shotgun (WGS) entry which is preliminary data.</text>
</comment>
<dbReference type="Gene3D" id="1.10.3210.10">
    <property type="entry name" value="Hypothetical protein af1432"/>
    <property type="match status" value="1"/>
</dbReference>
<dbReference type="RefSeq" id="WP_146922701.1">
    <property type="nucleotide sequence ID" value="NZ_BJUY01000001.1"/>
</dbReference>
<feature type="domain" description="HD/PDEase" evidence="1">
    <location>
        <begin position="26"/>
        <end position="151"/>
    </location>
</feature>
<sequence length="221" mass="25920">MGIHEYFKSLSDLEKIYRCPGKFKYEEHSVAEHSFKVTKIAQFLGTVEENRGNKINWKALYEKALNHDYAEIFIGDIKTPVKYADPDLRGRLAHVEESMTHHFIQQEFPEEFQAIYHERLKEGKDESMEGKILSVADKVDLLYESFGEIQKGNPEPLFNEIYQESLDTILEFKELKSVQYFLTEILPDLIRGEFTNQSELEKITHNILNNHKIEQTFAIDE</sequence>
<evidence type="ECO:0000259" key="1">
    <source>
        <dbReference type="SMART" id="SM00471"/>
    </source>
</evidence>
<dbReference type="EMBL" id="BJUY01000001">
    <property type="protein sequence ID" value="GEK90476.1"/>
    <property type="molecule type" value="Genomic_DNA"/>
</dbReference>
<dbReference type="SUPFAM" id="SSF109604">
    <property type="entry name" value="HD-domain/PDEase-like"/>
    <property type="match status" value="1"/>
</dbReference>
<dbReference type="AlphaFoldDB" id="A0A511AQX0"/>
<reference evidence="2 3" key="1">
    <citation type="submission" date="2019-07" db="EMBL/GenBank/DDBJ databases">
        <title>Whole genome shotgun sequence of Alkalibacterium kapii NBRC 103247.</title>
        <authorList>
            <person name="Hosoyama A."/>
            <person name="Uohara A."/>
            <person name="Ohji S."/>
            <person name="Ichikawa N."/>
        </authorList>
    </citation>
    <scope>NUCLEOTIDE SEQUENCE [LARGE SCALE GENOMIC DNA]</scope>
    <source>
        <strain evidence="2 3">NBRC 103247</strain>
    </source>
</reference>
<keyword evidence="3" id="KW-1185">Reference proteome</keyword>
<dbReference type="InterPro" id="IPR003607">
    <property type="entry name" value="HD/PDEase_dom"/>
</dbReference>
<dbReference type="OrthoDB" id="9812744at2"/>
<name>A0A511AQX0_9LACT</name>
<dbReference type="GO" id="GO:0016787">
    <property type="term" value="F:hydrolase activity"/>
    <property type="evidence" value="ECO:0007669"/>
    <property type="project" value="UniProtKB-KW"/>
</dbReference>
<dbReference type="Proteomes" id="UP000321662">
    <property type="component" value="Unassembled WGS sequence"/>
</dbReference>
<protein>
    <submittedName>
        <fullName evidence="2">Hydrolase</fullName>
    </submittedName>
</protein>
<accession>A0A511AQX0</accession>
<dbReference type="SMART" id="SM00471">
    <property type="entry name" value="HDc"/>
    <property type="match status" value="1"/>
</dbReference>
<gene>
    <name evidence="2" type="ORF">AKA01nite_00980</name>
</gene>
<organism evidence="2 3">
    <name type="scientific">Alkalibacterium kapii</name>
    <dbReference type="NCBI Taxonomy" id="426704"/>
    <lineage>
        <taxon>Bacteria</taxon>
        <taxon>Bacillati</taxon>
        <taxon>Bacillota</taxon>
        <taxon>Bacilli</taxon>
        <taxon>Lactobacillales</taxon>
        <taxon>Carnobacteriaceae</taxon>
        <taxon>Alkalibacterium</taxon>
    </lineage>
</organism>
<proteinExistence type="predicted"/>
<evidence type="ECO:0000313" key="2">
    <source>
        <dbReference type="EMBL" id="GEK90476.1"/>
    </source>
</evidence>
<keyword evidence="2" id="KW-0378">Hydrolase</keyword>